<dbReference type="InterPro" id="IPR000073">
    <property type="entry name" value="AB_hydrolase_1"/>
</dbReference>
<dbReference type="EMBL" id="MFLD01000032">
    <property type="protein sequence ID" value="OGG58898.1"/>
    <property type="molecule type" value="Genomic_DNA"/>
</dbReference>
<sequence>MKTIISNLIVEYDDNGSGDALVMLHGWKDSLRTFDGIALPLSTSFRVIRVDLPGFGGSDAPPKDWTLDDYVAFVRDFLIKLNVNPGVFVGHSFGGRISIRGIATDVLRAKKLILISSAGVARRKTLKNSTLAVLAKVGRAVAAIPPISFWKHKLRRKLYEAIGSDYFQAGALSGTFLNIINMDLAEDAKKISLPTLLIWGEKDDTTPLSEAKRLNKLIGNSTLRVIPQSGHFVHQEKAGEVSGIIRGFFL</sequence>
<dbReference type="GO" id="GO:0003824">
    <property type="term" value="F:catalytic activity"/>
    <property type="evidence" value="ECO:0007669"/>
    <property type="project" value="InterPro"/>
</dbReference>
<dbReference type="SUPFAM" id="SSF53474">
    <property type="entry name" value="alpha/beta-Hydrolases"/>
    <property type="match status" value="1"/>
</dbReference>
<dbReference type="Pfam" id="PF12697">
    <property type="entry name" value="Abhydrolase_6"/>
    <property type="match status" value="1"/>
</dbReference>
<dbReference type="PRINTS" id="PR00111">
    <property type="entry name" value="ABHYDROLASE"/>
</dbReference>
<evidence type="ECO:0000259" key="1">
    <source>
        <dbReference type="Pfam" id="PF12697"/>
    </source>
</evidence>
<dbReference type="AlphaFoldDB" id="A0A1F6DBS3"/>
<gene>
    <name evidence="2" type="ORF">A3C86_02495</name>
</gene>
<dbReference type="Proteomes" id="UP000178042">
    <property type="component" value="Unassembled WGS sequence"/>
</dbReference>
<evidence type="ECO:0000313" key="2">
    <source>
        <dbReference type="EMBL" id="OGG58898.1"/>
    </source>
</evidence>
<feature type="domain" description="AB hydrolase-1" evidence="1">
    <location>
        <begin position="21"/>
        <end position="241"/>
    </location>
</feature>
<name>A0A1F6DBS3_9BACT</name>
<organism evidence="2 3">
    <name type="scientific">Candidatus Kaiserbacteria bacterium RIFCSPHIGHO2_02_FULL_49_16</name>
    <dbReference type="NCBI Taxonomy" id="1798490"/>
    <lineage>
        <taxon>Bacteria</taxon>
        <taxon>Candidatus Kaiseribacteriota</taxon>
    </lineage>
</organism>
<comment type="caution">
    <text evidence="2">The sequence shown here is derived from an EMBL/GenBank/DDBJ whole genome shotgun (WGS) entry which is preliminary data.</text>
</comment>
<dbReference type="InterPro" id="IPR000639">
    <property type="entry name" value="Epox_hydrolase-like"/>
</dbReference>
<accession>A0A1F6DBS3</accession>
<dbReference type="PRINTS" id="PR00412">
    <property type="entry name" value="EPOXHYDRLASE"/>
</dbReference>
<reference evidence="2 3" key="1">
    <citation type="journal article" date="2016" name="Nat. Commun.">
        <title>Thousands of microbial genomes shed light on interconnected biogeochemical processes in an aquifer system.</title>
        <authorList>
            <person name="Anantharaman K."/>
            <person name="Brown C.T."/>
            <person name="Hug L.A."/>
            <person name="Sharon I."/>
            <person name="Castelle C.J."/>
            <person name="Probst A.J."/>
            <person name="Thomas B.C."/>
            <person name="Singh A."/>
            <person name="Wilkins M.J."/>
            <person name="Karaoz U."/>
            <person name="Brodie E.L."/>
            <person name="Williams K.H."/>
            <person name="Hubbard S.S."/>
            <person name="Banfield J.F."/>
        </authorList>
    </citation>
    <scope>NUCLEOTIDE SEQUENCE [LARGE SCALE GENOMIC DNA]</scope>
</reference>
<dbReference type="PANTHER" id="PTHR43798">
    <property type="entry name" value="MONOACYLGLYCEROL LIPASE"/>
    <property type="match status" value="1"/>
</dbReference>
<dbReference type="Gene3D" id="3.40.50.1820">
    <property type="entry name" value="alpha/beta hydrolase"/>
    <property type="match status" value="1"/>
</dbReference>
<proteinExistence type="predicted"/>
<dbReference type="GO" id="GO:0016020">
    <property type="term" value="C:membrane"/>
    <property type="evidence" value="ECO:0007669"/>
    <property type="project" value="TreeGrafter"/>
</dbReference>
<dbReference type="InterPro" id="IPR050266">
    <property type="entry name" value="AB_hydrolase_sf"/>
</dbReference>
<protein>
    <recommendedName>
        <fullName evidence="1">AB hydrolase-1 domain-containing protein</fullName>
    </recommendedName>
</protein>
<evidence type="ECO:0000313" key="3">
    <source>
        <dbReference type="Proteomes" id="UP000178042"/>
    </source>
</evidence>
<dbReference type="PANTHER" id="PTHR43798:SF33">
    <property type="entry name" value="HYDROLASE, PUTATIVE (AFU_ORTHOLOGUE AFUA_2G14860)-RELATED"/>
    <property type="match status" value="1"/>
</dbReference>
<dbReference type="InterPro" id="IPR029058">
    <property type="entry name" value="AB_hydrolase_fold"/>
</dbReference>